<dbReference type="Proteomes" id="UP000237347">
    <property type="component" value="Unassembled WGS sequence"/>
</dbReference>
<dbReference type="PANTHER" id="PTHR31717:SF65">
    <property type="entry name" value="ZINC FINGER PROTEIN CONSTANS-LIKE 14-LIKE"/>
    <property type="match status" value="1"/>
</dbReference>
<dbReference type="InterPro" id="IPR000315">
    <property type="entry name" value="Znf_B-box"/>
</dbReference>
<evidence type="ECO:0000256" key="4">
    <source>
        <dbReference type="ARBA" id="ARBA00022737"/>
    </source>
</evidence>
<keyword evidence="6" id="KW-0862">Zinc</keyword>
<comment type="subcellular location">
    <subcellularLocation>
        <location evidence="1 9">Nucleus</location>
    </subcellularLocation>
</comment>
<feature type="domain" description="B box-type" evidence="10">
    <location>
        <begin position="58"/>
        <end position="105"/>
    </location>
</feature>
<keyword evidence="3" id="KW-0479">Metal-binding</keyword>
<reference evidence="12 13" key="1">
    <citation type="journal article" date="2018" name="Sci. Data">
        <title>The draft genome sequence of cork oak.</title>
        <authorList>
            <person name="Ramos A.M."/>
            <person name="Usie A."/>
            <person name="Barbosa P."/>
            <person name="Barros P.M."/>
            <person name="Capote T."/>
            <person name="Chaves I."/>
            <person name="Simoes F."/>
            <person name="Abreu I."/>
            <person name="Carrasquinho I."/>
            <person name="Faro C."/>
            <person name="Guimaraes J.B."/>
            <person name="Mendonca D."/>
            <person name="Nobrega F."/>
            <person name="Rodrigues L."/>
            <person name="Saibo N.J.M."/>
            <person name="Varela M.C."/>
            <person name="Egas C."/>
            <person name="Matos J."/>
            <person name="Miguel C.M."/>
            <person name="Oliveira M.M."/>
            <person name="Ricardo C.P."/>
            <person name="Goncalves S."/>
        </authorList>
    </citation>
    <scope>NUCLEOTIDE SEQUENCE [LARGE SCALE GENOMIC DNA]</scope>
    <source>
        <strain evidence="13">cv. HL8</strain>
    </source>
</reference>
<evidence type="ECO:0000256" key="2">
    <source>
        <dbReference type="ARBA" id="ARBA00010024"/>
    </source>
</evidence>
<gene>
    <name evidence="12" type="primary">COL15_0</name>
    <name evidence="12" type="ORF">CFP56_031997</name>
</gene>
<dbReference type="Pfam" id="PF06203">
    <property type="entry name" value="CCT"/>
    <property type="match status" value="1"/>
</dbReference>
<dbReference type="InterPro" id="IPR010402">
    <property type="entry name" value="CCT_domain"/>
</dbReference>
<evidence type="ECO:0000313" key="13">
    <source>
        <dbReference type="Proteomes" id="UP000237347"/>
    </source>
</evidence>
<evidence type="ECO:0000256" key="3">
    <source>
        <dbReference type="ARBA" id="ARBA00022723"/>
    </source>
</evidence>
<dbReference type="CDD" id="cd19821">
    <property type="entry name" value="Bbox1_BBX-like"/>
    <property type="match status" value="1"/>
</dbReference>
<dbReference type="InterPro" id="IPR049808">
    <property type="entry name" value="CONSTANS-like_Bbox1"/>
</dbReference>
<dbReference type="GO" id="GO:0005634">
    <property type="term" value="C:nucleus"/>
    <property type="evidence" value="ECO:0007669"/>
    <property type="project" value="UniProtKB-SubCell"/>
</dbReference>
<evidence type="ECO:0000256" key="5">
    <source>
        <dbReference type="ARBA" id="ARBA00022771"/>
    </source>
</evidence>
<feature type="domain" description="CCT" evidence="11">
    <location>
        <begin position="418"/>
        <end position="460"/>
    </location>
</feature>
<name>A0AAW0JJM5_QUESU</name>
<evidence type="ECO:0000256" key="9">
    <source>
        <dbReference type="PROSITE-ProRule" id="PRU00357"/>
    </source>
</evidence>
<dbReference type="GO" id="GO:0006355">
    <property type="term" value="P:regulation of DNA-templated transcription"/>
    <property type="evidence" value="ECO:0007669"/>
    <property type="project" value="UniProtKB-ARBA"/>
</dbReference>
<dbReference type="PANTHER" id="PTHR31717">
    <property type="entry name" value="ZINC FINGER PROTEIN CONSTANS-LIKE 10"/>
    <property type="match status" value="1"/>
</dbReference>
<dbReference type="GO" id="GO:0008270">
    <property type="term" value="F:zinc ion binding"/>
    <property type="evidence" value="ECO:0007669"/>
    <property type="project" value="UniProtKB-KW"/>
</dbReference>
<comment type="caution">
    <text evidence="12">The sequence shown here is derived from an EMBL/GenBank/DDBJ whole genome shotgun (WGS) entry which is preliminary data.</text>
</comment>
<keyword evidence="7 9" id="KW-0539">Nucleus</keyword>
<evidence type="ECO:0000256" key="1">
    <source>
        <dbReference type="ARBA" id="ARBA00004123"/>
    </source>
</evidence>
<evidence type="ECO:0000256" key="6">
    <source>
        <dbReference type="ARBA" id="ARBA00022833"/>
    </source>
</evidence>
<comment type="similarity">
    <text evidence="2">Belongs to the CONSTANS family.</text>
</comment>
<keyword evidence="4" id="KW-0677">Repeat</keyword>
<accession>A0AAW0JJM5</accession>
<organism evidence="12 13">
    <name type="scientific">Quercus suber</name>
    <name type="common">Cork oak</name>
    <dbReference type="NCBI Taxonomy" id="58331"/>
    <lineage>
        <taxon>Eukaryota</taxon>
        <taxon>Viridiplantae</taxon>
        <taxon>Streptophyta</taxon>
        <taxon>Embryophyta</taxon>
        <taxon>Tracheophyta</taxon>
        <taxon>Spermatophyta</taxon>
        <taxon>Magnoliopsida</taxon>
        <taxon>eudicotyledons</taxon>
        <taxon>Gunneridae</taxon>
        <taxon>Pentapetalae</taxon>
        <taxon>rosids</taxon>
        <taxon>fabids</taxon>
        <taxon>Fagales</taxon>
        <taxon>Fagaceae</taxon>
        <taxon>Quercus</taxon>
    </lineage>
</organism>
<evidence type="ECO:0000259" key="11">
    <source>
        <dbReference type="PROSITE" id="PS51017"/>
    </source>
</evidence>
<keyword evidence="5 8" id="KW-0863">Zinc-finger</keyword>
<dbReference type="SMART" id="SM00336">
    <property type="entry name" value="BBOX"/>
    <property type="match status" value="2"/>
</dbReference>
<protein>
    <submittedName>
        <fullName evidence="12">Zinc finger protein constans-like 15</fullName>
    </submittedName>
</protein>
<keyword evidence="13" id="KW-1185">Reference proteome</keyword>
<evidence type="ECO:0000256" key="8">
    <source>
        <dbReference type="PROSITE-ProRule" id="PRU00024"/>
    </source>
</evidence>
<dbReference type="PROSITE" id="PS50119">
    <property type="entry name" value="ZF_BBOX"/>
    <property type="match status" value="1"/>
</dbReference>
<dbReference type="EMBL" id="PKMF04000540">
    <property type="protein sequence ID" value="KAK7826707.1"/>
    <property type="molecule type" value="Genomic_DNA"/>
</dbReference>
<proteinExistence type="inferred from homology"/>
<evidence type="ECO:0000256" key="7">
    <source>
        <dbReference type="ARBA" id="ARBA00023242"/>
    </source>
</evidence>
<sequence length="469" mass="53713">MMSKRAKSYNSDITEMMFPCDFCNSKAAVLYRRADSAKLCLFCDQQVHSANALSLKHVRSPICDSCRIKPVSVWCSMDNLMLCQHCDLDSHNNCSVSSLHNRVPVEGFSDYHTAIELAPMFGIDLEANNLVNTNSGSCLHEQKLVNSHEFIVPSDDSSVWKGQGLRCGKCRNEVYEQLVEMGNKDRMRMDKDGEEFIEFAQSQQANLESFELKNEDDDEELLRQQKSPASLLMVPSNVEAKESDYYVTEGDLLWDCNSTYDFDYEASQAWDFQLGESRQCEKHDPQAAKYGENNPEFMIKNYVNFIQESSLTKPKVLQDLYEMNCSTICEDFLSENNHSNHPLSNNKTPKEESFNKSKLELPPKSMLTEPKTCSSTGHVLAKQQPLLASSDNVNGVIKNFGMELLAQNRGQAMMRYKEKKKTRRHGSSFLLFMYCKYIRYESRKARANTRKRVKGRFVKASETLDHVEM</sequence>
<dbReference type="AlphaFoldDB" id="A0AAW0JJM5"/>
<evidence type="ECO:0000259" key="10">
    <source>
        <dbReference type="PROSITE" id="PS50119"/>
    </source>
</evidence>
<evidence type="ECO:0000313" key="12">
    <source>
        <dbReference type="EMBL" id="KAK7826707.1"/>
    </source>
</evidence>
<dbReference type="PROSITE" id="PS51017">
    <property type="entry name" value="CCT"/>
    <property type="match status" value="1"/>
</dbReference>